<dbReference type="CDD" id="cd00570">
    <property type="entry name" value="GST_N_family"/>
    <property type="match status" value="1"/>
</dbReference>
<evidence type="ECO:0000259" key="1">
    <source>
        <dbReference type="PROSITE" id="PS50404"/>
    </source>
</evidence>
<feature type="domain" description="GST N-terminal" evidence="1">
    <location>
        <begin position="1"/>
        <end position="79"/>
    </location>
</feature>
<proteinExistence type="predicted"/>
<gene>
    <name evidence="2" type="ORF">LCGC14_2423440</name>
</gene>
<dbReference type="SUPFAM" id="SSF47616">
    <property type="entry name" value="GST C-terminal domain-like"/>
    <property type="match status" value="1"/>
</dbReference>
<dbReference type="AlphaFoldDB" id="A0A0F9EI51"/>
<protein>
    <recommendedName>
        <fullName evidence="1">GST N-terminal domain-containing protein</fullName>
    </recommendedName>
</protein>
<dbReference type="InterPro" id="IPR036282">
    <property type="entry name" value="Glutathione-S-Trfase_C_sf"/>
</dbReference>
<dbReference type="PROSITE" id="PS50404">
    <property type="entry name" value="GST_NTER"/>
    <property type="match status" value="1"/>
</dbReference>
<dbReference type="InterPro" id="IPR004045">
    <property type="entry name" value="Glutathione_S-Trfase_N"/>
</dbReference>
<dbReference type="EMBL" id="LAZR01036903">
    <property type="protein sequence ID" value="KKL23633.1"/>
    <property type="molecule type" value="Genomic_DNA"/>
</dbReference>
<accession>A0A0F9EI51</accession>
<dbReference type="Gene3D" id="3.40.30.10">
    <property type="entry name" value="Glutaredoxin"/>
    <property type="match status" value="1"/>
</dbReference>
<organism evidence="2">
    <name type="scientific">marine sediment metagenome</name>
    <dbReference type="NCBI Taxonomy" id="412755"/>
    <lineage>
        <taxon>unclassified sequences</taxon>
        <taxon>metagenomes</taxon>
        <taxon>ecological metagenomes</taxon>
    </lineage>
</organism>
<comment type="caution">
    <text evidence="2">The sequence shown here is derived from an EMBL/GenBank/DDBJ whole genome shotgun (WGS) entry which is preliminary data.</text>
</comment>
<dbReference type="Pfam" id="PF13417">
    <property type="entry name" value="GST_N_3"/>
    <property type="match status" value="1"/>
</dbReference>
<dbReference type="InterPro" id="IPR036249">
    <property type="entry name" value="Thioredoxin-like_sf"/>
</dbReference>
<sequence length="192" mass="22520">MQLLGSTTSPFVRRIRIWALLNHCELEFINLDIFAAHDRQLMIKNNPARKVPVLICKQHTLADSNNIIRFLLELYNHPRLSWQQEHLLSTINGCNDSLVELLLCQRSGFDTTQDKLFFNLQNERIAETLSYLNNHLADAEFKSCEYLCISLYCLLDWICFRELTDLTAHTELMEFYHSFAQQQAVQQTDPRN</sequence>
<reference evidence="2" key="1">
    <citation type="journal article" date="2015" name="Nature">
        <title>Complex archaea that bridge the gap between prokaryotes and eukaryotes.</title>
        <authorList>
            <person name="Spang A."/>
            <person name="Saw J.H."/>
            <person name="Jorgensen S.L."/>
            <person name="Zaremba-Niedzwiedzka K."/>
            <person name="Martijn J."/>
            <person name="Lind A.E."/>
            <person name="van Eijk R."/>
            <person name="Schleper C."/>
            <person name="Guy L."/>
            <person name="Ettema T.J."/>
        </authorList>
    </citation>
    <scope>NUCLEOTIDE SEQUENCE</scope>
</reference>
<dbReference type="SUPFAM" id="SSF52833">
    <property type="entry name" value="Thioredoxin-like"/>
    <property type="match status" value="1"/>
</dbReference>
<name>A0A0F9EI51_9ZZZZ</name>
<dbReference type="Gene3D" id="1.20.1050.10">
    <property type="match status" value="1"/>
</dbReference>
<evidence type="ECO:0000313" key="2">
    <source>
        <dbReference type="EMBL" id="KKL23633.1"/>
    </source>
</evidence>